<reference evidence="1 2" key="1">
    <citation type="submission" date="2019-04" db="EMBL/GenBank/DDBJ databases">
        <title>Fungal friends and foes A comparative genomics study of 23 Aspergillus species from section Flavi.</title>
        <authorList>
            <consortium name="DOE Joint Genome Institute"/>
            <person name="Kjaerbolling I."/>
            <person name="Vesth T.C."/>
            <person name="Frisvad J.C."/>
            <person name="Nybo J.L."/>
            <person name="Theobald S."/>
            <person name="Kildgaard S."/>
            <person name="Petersen T.I."/>
            <person name="Kuo A."/>
            <person name="Sato A."/>
            <person name="Lyhne E.K."/>
            <person name="Kogle M.E."/>
            <person name="Wiebenga A."/>
            <person name="Kun R.S."/>
            <person name="Lubbers R.J."/>
            <person name="Makela M.R."/>
            <person name="Barry K."/>
            <person name="Chovatia M."/>
            <person name="Clum A."/>
            <person name="Daum C."/>
            <person name="Haridas S."/>
            <person name="He G."/>
            <person name="LaButti K."/>
            <person name="Lipzen A."/>
            <person name="Mondo S."/>
            <person name="Pangilinan J."/>
            <person name="Riley R."/>
            <person name="Salamov A."/>
            <person name="Simmons B.A."/>
            <person name="Magnuson J.K."/>
            <person name="Henrissat B."/>
            <person name="Mortensen U.H."/>
            <person name="Larsen T.O."/>
            <person name="De vries R.P."/>
            <person name="Grigoriev I.V."/>
            <person name="Machida M."/>
            <person name="Baker S.E."/>
            <person name="Andersen M.R."/>
        </authorList>
    </citation>
    <scope>NUCLEOTIDE SEQUENCE [LARGE SCALE GENOMIC DNA]</scope>
    <source>
        <strain evidence="1 2">CBS 117618</strain>
    </source>
</reference>
<proteinExistence type="predicted"/>
<dbReference type="AlphaFoldDB" id="A0A5N6DAB8"/>
<feature type="non-terminal residue" evidence="1">
    <location>
        <position position="56"/>
    </location>
</feature>
<protein>
    <submittedName>
        <fullName evidence="1">Uncharacterized protein</fullName>
    </submittedName>
</protein>
<accession>A0A5N6DAB8</accession>
<evidence type="ECO:0000313" key="2">
    <source>
        <dbReference type="Proteomes" id="UP000326532"/>
    </source>
</evidence>
<keyword evidence="2" id="KW-1185">Reference proteome</keyword>
<gene>
    <name evidence="1" type="ORF">BDV34DRAFT_201395</name>
</gene>
<name>A0A5N6DAB8_ASPPA</name>
<organism evidence="1 2">
    <name type="scientific">Aspergillus parasiticus</name>
    <dbReference type="NCBI Taxonomy" id="5067"/>
    <lineage>
        <taxon>Eukaryota</taxon>
        <taxon>Fungi</taxon>
        <taxon>Dikarya</taxon>
        <taxon>Ascomycota</taxon>
        <taxon>Pezizomycotina</taxon>
        <taxon>Eurotiomycetes</taxon>
        <taxon>Eurotiomycetidae</taxon>
        <taxon>Eurotiales</taxon>
        <taxon>Aspergillaceae</taxon>
        <taxon>Aspergillus</taxon>
        <taxon>Aspergillus subgen. Circumdati</taxon>
    </lineage>
</organism>
<dbReference type="PROSITE" id="PS51257">
    <property type="entry name" value="PROKAR_LIPOPROTEIN"/>
    <property type="match status" value="1"/>
</dbReference>
<sequence>MLELLKIRSFIVVSCTISSSCYHSLRHDSNKYRLRMFAEQRSDCLAELQADISMVI</sequence>
<dbReference type="VEuPathDB" id="FungiDB:BDV34DRAFT_201395"/>
<dbReference type="Proteomes" id="UP000326532">
    <property type="component" value="Unassembled WGS sequence"/>
</dbReference>
<dbReference type="EMBL" id="ML735008">
    <property type="protein sequence ID" value="KAB8202155.1"/>
    <property type="molecule type" value="Genomic_DNA"/>
</dbReference>
<evidence type="ECO:0000313" key="1">
    <source>
        <dbReference type="EMBL" id="KAB8202155.1"/>
    </source>
</evidence>